<reference evidence="2" key="1">
    <citation type="journal article" date="2019" name="Int. J. Syst. Evol. Microbiol.">
        <title>The Global Catalogue of Microorganisms (GCM) 10K type strain sequencing project: providing services to taxonomists for standard genome sequencing and annotation.</title>
        <authorList>
            <consortium name="The Broad Institute Genomics Platform"/>
            <consortium name="The Broad Institute Genome Sequencing Center for Infectious Disease"/>
            <person name="Wu L."/>
            <person name="Ma J."/>
        </authorList>
    </citation>
    <scope>NUCLEOTIDE SEQUENCE [LARGE SCALE GENOMIC DNA]</scope>
    <source>
        <strain evidence="2">NBRC 105857</strain>
    </source>
</reference>
<dbReference type="SUPFAM" id="SSF51905">
    <property type="entry name" value="FAD/NAD(P)-binding domain"/>
    <property type="match status" value="1"/>
</dbReference>
<gene>
    <name evidence="1" type="ORF">GCM10007875_26980</name>
</gene>
<proteinExistence type="predicted"/>
<dbReference type="InterPro" id="IPR051209">
    <property type="entry name" value="FAD-bind_Monooxygenase_sf"/>
</dbReference>
<dbReference type="PANTHER" id="PTHR42877:SF4">
    <property type="entry name" value="FAD_NAD(P)-BINDING DOMAIN-CONTAINING PROTEIN-RELATED"/>
    <property type="match status" value="1"/>
</dbReference>
<sequence length="507" mass="56658">MNTSTLTRTKPAVRRKSANPEYDTVIIGAGFAGLGTAIKLLEAGVKNFVILERGQQPGGTWRDNQYPGAACDIPSNLYSFSFAPNPEWSRSFSGSAEIFEYVKHLVKHFKLEPHIQYGQNVNSAELDDETGLWHIHTEDGKIHKGRAVVMASGPLANPKMPAIKGLADYQGKIVHSARWDHDYDLAGKRVAVIGTGASAIQIIPEIVDKVGKLTVFQRTPAWVMPRPDFTTSGFSKSLFRNLPFTQKAIREALYWTHESMALAVIWDSPLRKVAERLGSAFLNAQVKDKWMRRQLTPDYKIGCKRILVSNTYYPALQRKNCELITWPIANVSHQGIRTADGVEHQVDCIVLATGFDVPKSGTPYPIKGIGGRLLAEEWARGAQAYKSINVSGYPNLFITFGPNSGPGHNSALVYMEQQIAYIVKGVRQILDKNLKMLDVKPEVQARYNQSIQKRLSRTNWNSGCKSWYLTEDGFNATMYPGFATQYAAQMKRFDTRAYAQVQQNRPA</sequence>
<protein>
    <submittedName>
        <fullName evidence="1">Monooxygenase</fullName>
    </submittedName>
</protein>
<dbReference type="Proteomes" id="UP001156664">
    <property type="component" value="Unassembled WGS sequence"/>
</dbReference>
<dbReference type="InterPro" id="IPR036188">
    <property type="entry name" value="FAD/NAD-bd_sf"/>
</dbReference>
<keyword evidence="2" id="KW-1185">Reference proteome</keyword>
<name>A0ABQ5YVU5_9BURK</name>
<organism evidence="1 2">
    <name type="scientific">Limnobacter litoralis</name>
    <dbReference type="NCBI Taxonomy" id="481366"/>
    <lineage>
        <taxon>Bacteria</taxon>
        <taxon>Pseudomonadati</taxon>
        <taxon>Pseudomonadota</taxon>
        <taxon>Betaproteobacteria</taxon>
        <taxon>Burkholderiales</taxon>
        <taxon>Burkholderiaceae</taxon>
        <taxon>Limnobacter</taxon>
    </lineage>
</organism>
<dbReference type="EMBL" id="BSOJ01000032">
    <property type="protein sequence ID" value="GLR27607.1"/>
    <property type="molecule type" value="Genomic_DNA"/>
</dbReference>
<keyword evidence="1" id="KW-0503">Monooxygenase</keyword>
<dbReference type="Gene3D" id="3.50.50.60">
    <property type="entry name" value="FAD/NAD(P)-binding domain"/>
    <property type="match status" value="2"/>
</dbReference>
<dbReference type="PANTHER" id="PTHR42877">
    <property type="entry name" value="L-ORNITHINE N(5)-MONOOXYGENASE-RELATED"/>
    <property type="match status" value="1"/>
</dbReference>
<dbReference type="GO" id="GO:0004497">
    <property type="term" value="F:monooxygenase activity"/>
    <property type="evidence" value="ECO:0007669"/>
    <property type="project" value="UniProtKB-KW"/>
</dbReference>
<evidence type="ECO:0000313" key="2">
    <source>
        <dbReference type="Proteomes" id="UP001156664"/>
    </source>
</evidence>
<keyword evidence="1" id="KW-0560">Oxidoreductase</keyword>
<evidence type="ECO:0000313" key="1">
    <source>
        <dbReference type="EMBL" id="GLR27607.1"/>
    </source>
</evidence>
<dbReference type="RefSeq" id="WP_284282443.1">
    <property type="nucleotide sequence ID" value="NZ_BSOJ01000032.1"/>
</dbReference>
<comment type="caution">
    <text evidence="1">The sequence shown here is derived from an EMBL/GenBank/DDBJ whole genome shotgun (WGS) entry which is preliminary data.</text>
</comment>
<accession>A0ABQ5YVU5</accession>
<dbReference type="Pfam" id="PF13738">
    <property type="entry name" value="Pyr_redox_3"/>
    <property type="match status" value="1"/>
</dbReference>